<evidence type="ECO:0000313" key="5">
    <source>
        <dbReference type="Proteomes" id="UP000199339"/>
    </source>
</evidence>
<keyword evidence="2" id="KW-0732">Signal</keyword>
<organism evidence="4 5">
    <name type="scientific">Marinobacter pelagius</name>
    <dbReference type="NCBI Taxonomy" id="379482"/>
    <lineage>
        <taxon>Bacteria</taxon>
        <taxon>Pseudomonadati</taxon>
        <taxon>Pseudomonadota</taxon>
        <taxon>Gammaproteobacteria</taxon>
        <taxon>Pseudomonadales</taxon>
        <taxon>Marinobacteraceae</taxon>
        <taxon>Marinobacter</taxon>
    </lineage>
</organism>
<feature type="region of interest" description="Disordered" evidence="1">
    <location>
        <begin position="52"/>
        <end position="78"/>
    </location>
</feature>
<feature type="domain" description="DUF4124" evidence="3">
    <location>
        <begin position="9"/>
        <end position="49"/>
    </location>
</feature>
<accession>A0A1I4T3E8</accession>
<proteinExistence type="predicted"/>
<gene>
    <name evidence="4" type="ORF">SAMN04487961_0976</name>
</gene>
<evidence type="ECO:0000259" key="3">
    <source>
        <dbReference type="Pfam" id="PF13511"/>
    </source>
</evidence>
<reference evidence="5" key="1">
    <citation type="submission" date="2016-10" db="EMBL/GenBank/DDBJ databases">
        <authorList>
            <person name="Varghese N."/>
            <person name="Submissions S."/>
        </authorList>
    </citation>
    <scope>NUCLEOTIDE SEQUENCE [LARGE SCALE GENOMIC DNA]</scope>
    <source>
        <strain evidence="5">CGMCC 1.6775</strain>
    </source>
</reference>
<dbReference type="AlphaFoldDB" id="A0A1I4T3E8"/>
<protein>
    <recommendedName>
        <fullName evidence="3">DUF4124 domain-containing protein</fullName>
    </recommendedName>
</protein>
<sequence>MLKRICVFLLATASFPAASAIYQCESNGQKVFSDQPCGNDAKSVEVNPVTIGGRLDSGTDVDLGRSGQTKPERRAKSNEDCPYINSTDLRRYIIKKTLVKGMKPADVRKAWGTPSSISTGRTTQWAYHFDDYSSRYVYFRNGCVTNWNGYFPQD</sequence>
<evidence type="ECO:0000256" key="1">
    <source>
        <dbReference type="SAM" id="MobiDB-lite"/>
    </source>
</evidence>
<dbReference type="Proteomes" id="UP000199339">
    <property type="component" value="Unassembled WGS sequence"/>
</dbReference>
<dbReference type="Pfam" id="PF13511">
    <property type="entry name" value="DUF4124"/>
    <property type="match status" value="1"/>
</dbReference>
<dbReference type="EMBL" id="FOUR01000002">
    <property type="protein sequence ID" value="SFM71157.1"/>
    <property type="molecule type" value="Genomic_DNA"/>
</dbReference>
<dbReference type="InterPro" id="IPR025392">
    <property type="entry name" value="DUF4124"/>
</dbReference>
<keyword evidence="5" id="KW-1185">Reference proteome</keyword>
<feature type="signal peptide" evidence="2">
    <location>
        <begin position="1"/>
        <end position="19"/>
    </location>
</feature>
<evidence type="ECO:0000313" key="4">
    <source>
        <dbReference type="EMBL" id="SFM71157.1"/>
    </source>
</evidence>
<name>A0A1I4T3E8_9GAMM</name>
<evidence type="ECO:0000256" key="2">
    <source>
        <dbReference type="SAM" id="SignalP"/>
    </source>
</evidence>
<feature type="chain" id="PRO_5011705049" description="DUF4124 domain-containing protein" evidence="2">
    <location>
        <begin position="20"/>
        <end position="154"/>
    </location>
</feature>